<dbReference type="Proteomes" id="UP000314294">
    <property type="component" value="Unassembled WGS sequence"/>
</dbReference>
<evidence type="ECO:0000256" key="1">
    <source>
        <dbReference type="SAM" id="SignalP"/>
    </source>
</evidence>
<dbReference type="AlphaFoldDB" id="A0A4Z2HQ24"/>
<feature type="signal peptide" evidence="1">
    <location>
        <begin position="1"/>
        <end position="26"/>
    </location>
</feature>
<sequence>MDTIAALRGGAYPALQLLALFGVCDGEVVRHVGEPDAVRLLPGVRLFGLLHLDVVGHDGVVVQLGAVLQVAGERLGLLGVAQVDHVQGKAVLGLALLGALPVLDLNRCEAPMESARSSLVIVVLFAHIAHELGVLPGQHHPRKASF</sequence>
<accession>A0A4Z2HQ24</accession>
<dbReference type="EMBL" id="SRLO01000199">
    <property type="protein sequence ID" value="TNN67710.1"/>
    <property type="molecule type" value="Genomic_DNA"/>
</dbReference>
<name>A0A4Z2HQ24_9TELE</name>
<protein>
    <submittedName>
        <fullName evidence="2">Uncharacterized protein</fullName>
    </submittedName>
</protein>
<gene>
    <name evidence="2" type="ORF">EYF80_022026</name>
</gene>
<evidence type="ECO:0000313" key="2">
    <source>
        <dbReference type="EMBL" id="TNN67710.1"/>
    </source>
</evidence>
<keyword evidence="3" id="KW-1185">Reference proteome</keyword>
<comment type="caution">
    <text evidence="2">The sequence shown here is derived from an EMBL/GenBank/DDBJ whole genome shotgun (WGS) entry which is preliminary data.</text>
</comment>
<keyword evidence="1" id="KW-0732">Signal</keyword>
<evidence type="ECO:0000313" key="3">
    <source>
        <dbReference type="Proteomes" id="UP000314294"/>
    </source>
</evidence>
<feature type="chain" id="PRO_5021335842" evidence="1">
    <location>
        <begin position="27"/>
        <end position="146"/>
    </location>
</feature>
<proteinExistence type="predicted"/>
<reference evidence="2 3" key="1">
    <citation type="submission" date="2019-03" db="EMBL/GenBank/DDBJ databases">
        <title>First draft genome of Liparis tanakae, snailfish: a comprehensive survey of snailfish specific genes.</title>
        <authorList>
            <person name="Kim W."/>
            <person name="Song I."/>
            <person name="Jeong J.-H."/>
            <person name="Kim D."/>
            <person name="Kim S."/>
            <person name="Ryu S."/>
            <person name="Song J.Y."/>
            <person name="Lee S.K."/>
        </authorList>
    </citation>
    <scope>NUCLEOTIDE SEQUENCE [LARGE SCALE GENOMIC DNA]</scope>
    <source>
        <tissue evidence="2">Muscle</tissue>
    </source>
</reference>
<organism evidence="2 3">
    <name type="scientific">Liparis tanakae</name>
    <name type="common">Tanaka's snailfish</name>
    <dbReference type="NCBI Taxonomy" id="230148"/>
    <lineage>
        <taxon>Eukaryota</taxon>
        <taxon>Metazoa</taxon>
        <taxon>Chordata</taxon>
        <taxon>Craniata</taxon>
        <taxon>Vertebrata</taxon>
        <taxon>Euteleostomi</taxon>
        <taxon>Actinopterygii</taxon>
        <taxon>Neopterygii</taxon>
        <taxon>Teleostei</taxon>
        <taxon>Neoteleostei</taxon>
        <taxon>Acanthomorphata</taxon>
        <taxon>Eupercaria</taxon>
        <taxon>Perciformes</taxon>
        <taxon>Cottioidei</taxon>
        <taxon>Cottales</taxon>
        <taxon>Liparidae</taxon>
        <taxon>Liparis</taxon>
    </lineage>
</organism>